<organism evidence="1">
    <name type="scientific">Anguilla anguilla</name>
    <name type="common">European freshwater eel</name>
    <name type="synonym">Muraena anguilla</name>
    <dbReference type="NCBI Taxonomy" id="7936"/>
    <lineage>
        <taxon>Eukaryota</taxon>
        <taxon>Metazoa</taxon>
        <taxon>Chordata</taxon>
        <taxon>Craniata</taxon>
        <taxon>Vertebrata</taxon>
        <taxon>Euteleostomi</taxon>
        <taxon>Actinopterygii</taxon>
        <taxon>Neopterygii</taxon>
        <taxon>Teleostei</taxon>
        <taxon>Anguilliformes</taxon>
        <taxon>Anguillidae</taxon>
        <taxon>Anguilla</taxon>
    </lineage>
</organism>
<dbReference type="EMBL" id="GBXM01052184">
    <property type="protein sequence ID" value="JAH56393.1"/>
    <property type="molecule type" value="Transcribed_RNA"/>
</dbReference>
<dbReference type="AlphaFoldDB" id="A0A0E9TUJ6"/>
<reference evidence="1" key="2">
    <citation type="journal article" date="2015" name="Fish Shellfish Immunol.">
        <title>Early steps in the European eel (Anguilla anguilla)-Vibrio vulnificus interaction in the gills: Role of the RtxA13 toxin.</title>
        <authorList>
            <person name="Callol A."/>
            <person name="Pajuelo D."/>
            <person name="Ebbesson L."/>
            <person name="Teles M."/>
            <person name="MacKenzie S."/>
            <person name="Amaro C."/>
        </authorList>
    </citation>
    <scope>NUCLEOTIDE SEQUENCE</scope>
</reference>
<sequence length="57" mass="6248">MSLRVLGSKGYCVICFWPGNKLKIFSFGLGRGSPKAILFQDFVPAFALNYSITSITS</sequence>
<name>A0A0E9TUJ6_ANGAN</name>
<accession>A0A0E9TUJ6</accession>
<protein>
    <submittedName>
        <fullName evidence="1">Uncharacterized protein</fullName>
    </submittedName>
</protein>
<reference evidence="1" key="1">
    <citation type="submission" date="2014-11" db="EMBL/GenBank/DDBJ databases">
        <authorList>
            <person name="Amaro Gonzalez C."/>
        </authorList>
    </citation>
    <scope>NUCLEOTIDE SEQUENCE</scope>
</reference>
<proteinExistence type="predicted"/>
<evidence type="ECO:0000313" key="1">
    <source>
        <dbReference type="EMBL" id="JAH56393.1"/>
    </source>
</evidence>